<dbReference type="FunCoup" id="A0A1Y2BM98">
    <property type="interactions" value="370"/>
</dbReference>
<feature type="compositionally biased region" description="Basic and acidic residues" evidence="8">
    <location>
        <begin position="154"/>
        <end position="167"/>
    </location>
</feature>
<dbReference type="InterPro" id="IPR008271">
    <property type="entry name" value="Ser/Thr_kinase_AS"/>
</dbReference>
<keyword evidence="3" id="KW-0808">Transferase</keyword>
<dbReference type="OrthoDB" id="1043025at2759"/>
<comment type="similarity">
    <text evidence="1">Belongs to the protein kinase superfamily. STE Ser/Thr protein kinase family. MAP kinase kinase kinase subfamily.</text>
</comment>
<dbReference type="PANTHER" id="PTHR48016">
    <property type="entry name" value="MAP KINASE KINASE KINASE SSK2-RELATED-RELATED"/>
    <property type="match status" value="1"/>
</dbReference>
<dbReference type="GO" id="GO:0038066">
    <property type="term" value="P:p38MAPK cascade"/>
    <property type="evidence" value="ECO:0007669"/>
    <property type="project" value="TreeGrafter"/>
</dbReference>
<dbReference type="Pfam" id="PF19431">
    <property type="entry name" value="MEKK4_N"/>
    <property type="match status" value="1"/>
</dbReference>
<dbReference type="InterPro" id="IPR050538">
    <property type="entry name" value="MAP_kinase_kinase_kinase"/>
</dbReference>
<reference evidence="10 11" key="1">
    <citation type="submission" date="2016-07" db="EMBL/GenBank/DDBJ databases">
        <title>Pervasive Adenine N6-methylation of Active Genes in Fungi.</title>
        <authorList>
            <consortium name="DOE Joint Genome Institute"/>
            <person name="Mondo S.J."/>
            <person name="Dannebaum R.O."/>
            <person name="Kuo R.C."/>
            <person name="Labutti K."/>
            <person name="Haridas S."/>
            <person name="Kuo A."/>
            <person name="Salamov A."/>
            <person name="Ahrendt S.R."/>
            <person name="Lipzen A."/>
            <person name="Sullivan W."/>
            <person name="Andreopoulos W.B."/>
            <person name="Clum A."/>
            <person name="Lindquist E."/>
            <person name="Daum C."/>
            <person name="Ramamoorthy G.K."/>
            <person name="Gryganskyi A."/>
            <person name="Culley D."/>
            <person name="Magnuson J.K."/>
            <person name="James T.Y."/>
            <person name="O'Malley M.A."/>
            <person name="Stajich J.E."/>
            <person name="Spatafora J.W."/>
            <person name="Visel A."/>
            <person name="Grigoriev I.V."/>
        </authorList>
    </citation>
    <scope>NUCLEOTIDE SEQUENCE [LARGE SCALE GENOMIC DNA]</scope>
    <source>
        <strain evidence="10 11">68-887.2</strain>
    </source>
</reference>
<feature type="region of interest" description="Disordered" evidence="8">
    <location>
        <begin position="315"/>
        <end position="341"/>
    </location>
</feature>
<feature type="region of interest" description="Disordered" evidence="8">
    <location>
        <begin position="796"/>
        <end position="824"/>
    </location>
</feature>
<feature type="region of interest" description="Disordered" evidence="8">
    <location>
        <begin position="143"/>
        <end position="206"/>
    </location>
</feature>
<accession>A0A1Y2BM98</accession>
<dbReference type="InterPro" id="IPR017441">
    <property type="entry name" value="Protein_kinase_ATP_BS"/>
</dbReference>
<keyword evidence="5" id="KW-0418">Kinase</keyword>
<name>A0A1Y2BM98_9TREE</name>
<evidence type="ECO:0000256" key="7">
    <source>
        <dbReference type="PROSITE-ProRule" id="PRU10141"/>
    </source>
</evidence>
<feature type="binding site" evidence="7">
    <location>
        <position position="1188"/>
    </location>
    <ligand>
        <name>ATP</name>
        <dbReference type="ChEBI" id="CHEBI:30616"/>
    </ligand>
</feature>
<evidence type="ECO:0000313" key="10">
    <source>
        <dbReference type="EMBL" id="ORY35800.1"/>
    </source>
</evidence>
<dbReference type="GO" id="GO:0005524">
    <property type="term" value="F:ATP binding"/>
    <property type="evidence" value="ECO:0007669"/>
    <property type="project" value="UniProtKB-UniRule"/>
</dbReference>
<feature type="compositionally biased region" description="Low complexity" evidence="8">
    <location>
        <begin position="100"/>
        <end position="116"/>
    </location>
</feature>
<dbReference type="Pfam" id="PF00069">
    <property type="entry name" value="Pkinase"/>
    <property type="match status" value="1"/>
</dbReference>
<keyword evidence="2" id="KW-0723">Serine/threonine-protein kinase</keyword>
<feature type="region of interest" description="Disordered" evidence="8">
    <location>
        <begin position="1450"/>
        <end position="1469"/>
    </location>
</feature>
<gene>
    <name evidence="10" type="ORF">BCR39DRAFT_585399</name>
</gene>
<evidence type="ECO:0000256" key="8">
    <source>
        <dbReference type="SAM" id="MobiDB-lite"/>
    </source>
</evidence>
<keyword evidence="4 7" id="KW-0547">Nucleotide-binding</keyword>
<organism evidence="10 11">
    <name type="scientific">Naematelia encephala</name>
    <dbReference type="NCBI Taxonomy" id="71784"/>
    <lineage>
        <taxon>Eukaryota</taxon>
        <taxon>Fungi</taxon>
        <taxon>Dikarya</taxon>
        <taxon>Basidiomycota</taxon>
        <taxon>Agaricomycotina</taxon>
        <taxon>Tremellomycetes</taxon>
        <taxon>Tremellales</taxon>
        <taxon>Naemateliaceae</taxon>
        <taxon>Naematelia</taxon>
    </lineage>
</organism>
<dbReference type="PROSITE" id="PS50011">
    <property type="entry name" value="PROTEIN_KINASE_DOM"/>
    <property type="match status" value="1"/>
</dbReference>
<keyword evidence="11" id="KW-1185">Reference proteome</keyword>
<feature type="compositionally biased region" description="Basic and acidic residues" evidence="8">
    <location>
        <begin position="175"/>
        <end position="200"/>
    </location>
</feature>
<evidence type="ECO:0000259" key="9">
    <source>
        <dbReference type="PROSITE" id="PS50011"/>
    </source>
</evidence>
<evidence type="ECO:0000256" key="1">
    <source>
        <dbReference type="ARBA" id="ARBA00006529"/>
    </source>
</evidence>
<dbReference type="InParanoid" id="A0A1Y2BM98"/>
<dbReference type="Gene3D" id="1.10.510.10">
    <property type="entry name" value="Transferase(Phosphotransferase) domain 1"/>
    <property type="match status" value="1"/>
</dbReference>
<dbReference type="PANTHER" id="PTHR48016:SF32">
    <property type="entry name" value="MITOGEN-ACTIVATED PROTEIN KINASE KINASE KINASE 4"/>
    <property type="match status" value="1"/>
</dbReference>
<evidence type="ECO:0000313" key="11">
    <source>
        <dbReference type="Proteomes" id="UP000193986"/>
    </source>
</evidence>
<evidence type="ECO:0000256" key="5">
    <source>
        <dbReference type="ARBA" id="ARBA00022777"/>
    </source>
</evidence>
<feature type="compositionally biased region" description="Polar residues" evidence="8">
    <location>
        <begin position="65"/>
        <end position="90"/>
    </location>
</feature>
<evidence type="ECO:0000256" key="3">
    <source>
        <dbReference type="ARBA" id="ARBA00022679"/>
    </source>
</evidence>
<feature type="region of interest" description="Disordered" evidence="8">
    <location>
        <begin position="1"/>
        <end position="130"/>
    </location>
</feature>
<proteinExistence type="inferred from homology"/>
<evidence type="ECO:0000256" key="2">
    <source>
        <dbReference type="ARBA" id="ARBA00022527"/>
    </source>
</evidence>
<evidence type="ECO:0000256" key="6">
    <source>
        <dbReference type="ARBA" id="ARBA00022840"/>
    </source>
</evidence>
<feature type="domain" description="Protein kinase" evidence="9">
    <location>
        <begin position="1159"/>
        <end position="1441"/>
    </location>
</feature>
<dbReference type="InterPro" id="IPR011009">
    <property type="entry name" value="Kinase-like_dom_sf"/>
</dbReference>
<dbReference type="InterPro" id="IPR000719">
    <property type="entry name" value="Prot_kinase_dom"/>
</dbReference>
<dbReference type="Proteomes" id="UP000193986">
    <property type="component" value="Unassembled WGS sequence"/>
</dbReference>
<dbReference type="InterPro" id="IPR045801">
    <property type="entry name" value="MEKK4_N"/>
</dbReference>
<feature type="compositionally biased region" description="Polar residues" evidence="8">
    <location>
        <begin position="1501"/>
        <end position="1513"/>
    </location>
</feature>
<evidence type="ECO:0000256" key="4">
    <source>
        <dbReference type="ARBA" id="ARBA00022741"/>
    </source>
</evidence>
<dbReference type="EMBL" id="MCFC01000001">
    <property type="protein sequence ID" value="ORY35800.1"/>
    <property type="molecule type" value="Genomic_DNA"/>
</dbReference>
<dbReference type="GO" id="GO:0004674">
    <property type="term" value="F:protein serine/threonine kinase activity"/>
    <property type="evidence" value="ECO:0007669"/>
    <property type="project" value="UniProtKB-KW"/>
</dbReference>
<feature type="compositionally biased region" description="Polar residues" evidence="8">
    <location>
        <begin position="8"/>
        <end position="27"/>
    </location>
</feature>
<dbReference type="PROSITE" id="PS00108">
    <property type="entry name" value="PROTEIN_KINASE_ST"/>
    <property type="match status" value="1"/>
</dbReference>
<sequence>MTGPPSPQVATHNSAPDVIAQSSASGSKSRKVRLFAGTMGDDFSSDEEGALTLERGQDGDAYSSHLRQSSYSGPTNTSPTSRISSIVNFSRSKHPKLQRASTASSSISAHSEPSGSYQGNAEAGPSNPYHDWKIRYRLGRKSSLRSGNAGGRGRTKDDGGRLDRGVGRMDGVGDDYYHGPARLDHLDDSGSEREDGDRRGIIPVTPPVVAPITPVAAADSAEGRERLEWQSMLASVLEGEVLTEETSRIGEDNTSEQTFRKELGQSLWWQIRARMRGRTEAEEKRRVEERRSRVVDPVLEEIERFLVKSSPGPMGVGRRLSAEETAQSAGENEISEEDRKEQSEVAALDQVVLVLEKLGVIEALYPHAAAFRQAKALYNSETFQARVSALSAWSTVVTSLQQQLHILQKWTGSDDLDVTRPNTTQEKALVGKSRYHPLDAKAKAQAQAAIDQVADDSTFLERIMKEDNLQKTFGKRIFVDLMILIQNAKQTVISHLPLFEELKLPDFQYELVRLIGFPGKLIIEALKIRLDAAAKLVDPNPMVINDMIDNFRLIMSLAVLIKREYEENVEPDPQERWRIPPCLAPDYDAVLLDGLRTFFKLLHWKLKSGSRAMYFRETEVLEDEWEFLYEAAEAVPGGDLVVAEHFCSLTNKLMVRVCNYFDTQLHVPVLAKSTSRATLRKFQQDIDGSKEKRPMTPDEMFVWYGKILDAVRMRYRKLQRFARRLTQRFDNSSEYSLEDEDLDIFVHQMLETGHFLVYTQVFEERGTYIMADGSLWNDPDYIRQLLTRAFSMTLSTSRPRDQNAEQAADEPQVENGNAGGSINGNDDEDQAGYLLLLSPRQNFAWTGAVMTLDLPYIDFALEDNRIRLIADGPMSRLALCRRWFAEALVDPETNEPALTVKCVVEQQAHLPRLHRELRKIARSNYRLTESFIESAAHVRKTLRGTTTPPDMVQNWFVFASEQAKRYRMHVEASIFPRFSRLCMRLAISWVSFICDSCDPTDRKTFRWTVSALRFALEVTHGRNILHLESNEFSLLRKSVASLVSLLISHFDVLGARSSMEAKKEADRLEAMRRLQRLQESIDDDFMPRATSPSGHKAMVERSIRLVREERLRLIAELEAARTGLSADQHLTGQVLDEQVSEDRALVFLAASSSNIALRWQQGAFIGGGANGNVYIGFNLDSGGVMAVKEIRVQDLSNSPTLYKQIKDESDVMSILQHPNIVEYYGIEVHRDRVFIFQEYCEGGSLANQLEHGRIEDEDVVVLYTLQMLQGLEYLHSKGVEHRDVKPENILLGYNSVIKYVDFGASKVITKGNRTMAKTRAIRSRAMGAEGPAVMNSLAGTPMYMAPEVIRATATDREARLGASDIWSMGCVVLEITTGRKPWQHLDNEWAIMFHIGISQDHPPLPNASELSPLGVDFIEQCFILDPAERPSATELLQHPWLAPMLQQMTEHLQDTSSSSGGGPSATSTVVDQYEQAAVVAKMAEMAQRSDGAQQADDLGSFSYTPPSDTTPQDSAGIMNQEMM</sequence>
<dbReference type="PROSITE" id="PS00107">
    <property type="entry name" value="PROTEIN_KINASE_ATP"/>
    <property type="match status" value="1"/>
</dbReference>
<dbReference type="SUPFAM" id="SSF56112">
    <property type="entry name" value="Protein kinase-like (PK-like)"/>
    <property type="match status" value="1"/>
</dbReference>
<feature type="region of interest" description="Disordered" evidence="8">
    <location>
        <begin position="1487"/>
        <end position="1523"/>
    </location>
</feature>
<comment type="caution">
    <text evidence="10">The sequence shown here is derived from an EMBL/GenBank/DDBJ whole genome shotgun (WGS) entry which is preliminary data.</text>
</comment>
<dbReference type="SMART" id="SM00220">
    <property type="entry name" value="S_TKc"/>
    <property type="match status" value="1"/>
</dbReference>
<keyword evidence="6 7" id="KW-0067">ATP-binding</keyword>
<protein>
    <recommendedName>
        <fullName evidence="9">Protein kinase domain-containing protein</fullName>
    </recommendedName>
</protein>
<dbReference type="STRING" id="71784.A0A1Y2BM98"/>